<keyword evidence="4" id="KW-1185">Reference proteome</keyword>
<evidence type="ECO:0000313" key="3">
    <source>
        <dbReference type="EMBL" id="TBN56009.1"/>
    </source>
</evidence>
<dbReference type="EMBL" id="SISG01000001">
    <property type="protein sequence ID" value="TBN56009.1"/>
    <property type="molecule type" value="Genomic_DNA"/>
</dbReference>
<dbReference type="Proteomes" id="UP000294194">
    <property type="component" value="Unassembled WGS sequence"/>
</dbReference>
<keyword evidence="2" id="KW-0812">Transmembrane</keyword>
<organism evidence="3 4">
    <name type="scientific">Glaciihabitans arcticus</name>
    <dbReference type="NCBI Taxonomy" id="2668039"/>
    <lineage>
        <taxon>Bacteria</taxon>
        <taxon>Bacillati</taxon>
        <taxon>Actinomycetota</taxon>
        <taxon>Actinomycetes</taxon>
        <taxon>Micrococcales</taxon>
        <taxon>Microbacteriaceae</taxon>
        <taxon>Glaciihabitans</taxon>
    </lineage>
</organism>
<accession>A0A4V2JEL3</accession>
<reference evidence="4" key="1">
    <citation type="submission" date="2019-02" db="EMBL/GenBank/DDBJ databases">
        <title>Glaciihabitans arcticus sp. nov., a psychrotolerant bacterium isolated from polar soil.</title>
        <authorList>
            <person name="Dahal R.H."/>
        </authorList>
    </citation>
    <scope>NUCLEOTIDE SEQUENCE [LARGE SCALE GENOMIC DNA]</scope>
    <source>
        <strain evidence="4">RP-3-7</strain>
    </source>
</reference>
<keyword evidence="2" id="KW-1133">Transmembrane helix</keyword>
<comment type="caution">
    <text evidence="3">The sequence shown here is derived from an EMBL/GenBank/DDBJ whole genome shotgun (WGS) entry which is preliminary data.</text>
</comment>
<evidence type="ECO:0000256" key="1">
    <source>
        <dbReference type="SAM" id="MobiDB-lite"/>
    </source>
</evidence>
<protein>
    <submittedName>
        <fullName evidence="3">Uncharacterized protein</fullName>
    </submittedName>
</protein>
<dbReference type="AlphaFoldDB" id="A0A4V2JEL3"/>
<sequence>MSLRLLFHIRISRLVRTQLNMDSREELEDRRAKERADAEKRAADAEFQLSAEAHSKAKKARRAAALNVLKAKWGRWLRGHRLWWMIGSFFVGVVFVFGSYFSDVASPAREWRNPWLSNLLVNAGTAFVLFGLFYVLTERLSARVKLTERDVGQTQSDLQNIEDDRLAPRTDSTRRGNGLAVEAERPGPQDDDTLSHSASIDAAPSIAEVVQAGMARRRLEEEALYEKVATQPTSKLVHMALMKAKLSGVISSTGPRCELRETDLHVRFLASVDSAQVILQLETADGVILATLAWGESNDAGAVIIALGTVLIRLDLYPGDQLYFGSDLLTQLSDLLMYASRYRQSVTGERDIHGVIEVLDSGWVIMDRGMVPKTYRAYLVASSRLDESDWASHIRNKAWPESRYVEEALAIARGLHGVVLDQD</sequence>
<gene>
    <name evidence="3" type="ORF">EYE40_00560</name>
</gene>
<proteinExistence type="predicted"/>
<feature type="compositionally biased region" description="Basic and acidic residues" evidence="1">
    <location>
        <begin position="162"/>
        <end position="174"/>
    </location>
</feature>
<keyword evidence="2" id="KW-0472">Membrane</keyword>
<evidence type="ECO:0000313" key="4">
    <source>
        <dbReference type="Proteomes" id="UP000294194"/>
    </source>
</evidence>
<feature type="transmembrane region" description="Helical" evidence="2">
    <location>
        <begin position="82"/>
        <end position="102"/>
    </location>
</feature>
<feature type="transmembrane region" description="Helical" evidence="2">
    <location>
        <begin position="114"/>
        <end position="136"/>
    </location>
</feature>
<feature type="region of interest" description="Disordered" evidence="1">
    <location>
        <begin position="155"/>
        <end position="197"/>
    </location>
</feature>
<name>A0A4V2JEL3_9MICO</name>
<dbReference type="RefSeq" id="WP_130980120.1">
    <property type="nucleotide sequence ID" value="NZ_SISG01000001.1"/>
</dbReference>
<evidence type="ECO:0000256" key="2">
    <source>
        <dbReference type="SAM" id="Phobius"/>
    </source>
</evidence>